<reference evidence="5 6" key="2">
    <citation type="submission" date="2019-02" db="EMBL/GenBank/DDBJ databases">
        <title>'Lichenibacterium ramalinii' gen. nov. sp. nov., 'Lichenibacterium minor' gen. nov. sp. nov.</title>
        <authorList>
            <person name="Pankratov T."/>
        </authorList>
    </citation>
    <scope>NUCLEOTIDE SEQUENCE [LARGE SCALE GENOMIC DNA]</scope>
    <source>
        <strain evidence="5 6">RmlP001</strain>
    </source>
</reference>
<dbReference type="InterPro" id="IPR003593">
    <property type="entry name" value="AAA+_ATPase"/>
</dbReference>
<evidence type="ECO:0000259" key="4">
    <source>
        <dbReference type="PROSITE" id="PS00662"/>
    </source>
</evidence>
<comment type="caution">
    <text evidence="5">The sequence shown here is derived from an EMBL/GenBank/DDBJ whole genome shotgun (WGS) entry which is preliminary data.</text>
</comment>
<dbReference type="Gene3D" id="3.30.450.90">
    <property type="match status" value="1"/>
</dbReference>
<protein>
    <submittedName>
        <fullName evidence="5">Type II/IV secretion system protein</fullName>
    </submittedName>
</protein>
<dbReference type="InterPro" id="IPR027417">
    <property type="entry name" value="P-loop_NTPase"/>
</dbReference>
<dbReference type="SMART" id="SM00382">
    <property type="entry name" value="AAA"/>
    <property type="match status" value="1"/>
</dbReference>
<dbReference type="FunFam" id="3.30.450.90:FF:000001">
    <property type="entry name" value="Type II secretion system ATPase GspE"/>
    <property type="match status" value="1"/>
</dbReference>
<reference evidence="5 6" key="1">
    <citation type="submission" date="2018-09" db="EMBL/GenBank/DDBJ databases">
        <authorList>
            <person name="Grouzdev D.S."/>
            <person name="Krutkina M.S."/>
        </authorList>
    </citation>
    <scope>NUCLEOTIDE SEQUENCE [LARGE SCALE GENOMIC DNA]</scope>
    <source>
        <strain evidence="5 6">RmlP001</strain>
    </source>
</reference>
<dbReference type="PANTHER" id="PTHR30258:SF2">
    <property type="entry name" value="COMG OPERON PROTEIN 1"/>
    <property type="match status" value="1"/>
</dbReference>
<dbReference type="RefSeq" id="WP_129219785.1">
    <property type="nucleotide sequence ID" value="NZ_QYBC01000011.1"/>
</dbReference>
<evidence type="ECO:0000256" key="1">
    <source>
        <dbReference type="ARBA" id="ARBA00006611"/>
    </source>
</evidence>
<evidence type="ECO:0000256" key="2">
    <source>
        <dbReference type="ARBA" id="ARBA00022741"/>
    </source>
</evidence>
<evidence type="ECO:0000256" key="3">
    <source>
        <dbReference type="ARBA" id="ARBA00022840"/>
    </source>
</evidence>
<dbReference type="Gene3D" id="1.10.40.70">
    <property type="match status" value="1"/>
</dbReference>
<dbReference type="GO" id="GO:0005524">
    <property type="term" value="F:ATP binding"/>
    <property type="evidence" value="ECO:0007669"/>
    <property type="project" value="UniProtKB-KW"/>
</dbReference>
<dbReference type="PANTHER" id="PTHR30258">
    <property type="entry name" value="TYPE II SECRETION SYSTEM PROTEIN GSPE-RELATED"/>
    <property type="match status" value="1"/>
</dbReference>
<evidence type="ECO:0000313" key="5">
    <source>
        <dbReference type="EMBL" id="RYB04087.1"/>
    </source>
</evidence>
<keyword evidence="6" id="KW-1185">Reference proteome</keyword>
<evidence type="ECO:0000313" key="6">
    <source>
        <dbReference type="Proteomes" id="UP000289411"/>
    </source>
</evidence>
<dbReference type="SUPFAM" id="SSF160246">
    <property type="entry name" value="EspE N-terminal domain-like"/>
    <property type="match status" value="1"/>
</dbReference>
<dbReference type="CDD" id="cd01129">
    <property type="entry name" value="PulE-GspE-like"/>
    <property type="match status" value="1"/>
</dbReference>
<accession>A0A4Q2RB60</accession>
<dbReference type="Proteomes" id="UP000289411">
    <property type="component" value="Unassembled WGS sequence"/>
</dbReference>
<comment type="similarity">
    <text evidence="1">Belongs to the GSP E family.</text>
</comment>
<dbReference type="InterPro" id="IPR037257">
    <property type="entry name" value="T2SS_E_N_sf"/>
</dbReference>
<dbReference type="AlphaFoldDB" id="A0A4Q2RB60"/>
<name>A0A4Q2RB60_9HYPH</name>
<proteinExistence type="inferred from homology"/>
<dbReference type="Pfam" id="PF05157">
    <property type="entry name" value="MshEN"/>
    <property type="match status" value="1"/>
</dbReference>
<dbReference type="InterPro" id="IPR001482">
    <property type="entry name" value="T2SS/T4SS_dom"/>
</dbReference>
<dbReference type="GO" id="GO:0005886">
    <property type="term" value="C:plasma membrane"/>
    <property type="evidence" value="ECO:0007669"/>
    <property type="project" value="TreeGrafter"/>
</dbReference>
<dbReference type="Pfam" id="PF00437">
    <property type="entry name" value="T2SSE"/>
    <property type="match status" value="1"/>
</dbReference>
<dbReference type="OrthoDB" id="9804785at2"/>
<dbReference type="EMBL" id="QYBC01000011">
    <property type="protein sequence ID" value="RYB04087.1"/>
    <property type="molecule type" value="Genomic_DNA"/>
</dbReference>
<dbReference type="Gene3D" id="3.30.300.160">
    <property type="entry name" value="Type II secretion system, protein E, N-terminal domain"/>
    <property type="match status" value="1"/>
</dbReference>
<organism evidence="5 6">
    <name type="scientific">Lichenibacterium ramalinae</name>
    <dbReference type="NCBI Taxonomy" id="2316527"/>
    <lineage>
        <taxon>Bacteria</taxon>
        <taxon>Pseudomonadati</taxon>
        <taxon>Pseudomonadota</taxon>
        <taxon>Alphaproteobacteria</taxon>
        <taxon>Hyphomicrobiales</taxon>
        <taxon>Lichenihabitantaceae</taxon>
        <taxon>Lichenibacterium</taxon>
    </lineage>
</organism>
<dbReference type="InterPro" id="IPR007831">
    <property type="entry name" value="T2SS_GspE_N"/>
</dbReference>
<feature type="domain" description="Bacterial type II secretion system protein E" evidence="4">
    <location>
        <begin position="426"/>
        <end position="440"/>
    </location>
</feature>
<dbReference type="PROSITE" id="PS00662">
    <property type="entry name" value="T2SP_E"/>
    <property type="match status" value="1"/>
</dbReference>
<dbReference type="GO" id="GO:0016887">
    <property type="term" value="F:ATP hydrolysis activity"/>
    <property type="evidence" value="ECO:0007669"/>
    <property type="project" value="TreeGrafter"/>
</dbReference>
<dbReference type="SUPFAM" id="SSF52540">
    <property type="entry name" value="P-loop containing nucleoside triphosphate hydrolases"/>
    <property type="match status" value="1"/>
</dbReference>
<gene>
    <name evidence="5" type="ORF">D3272_13740</name>
</gene>
<sequence>MLQSAFEPPSAVAPAAGCRNVLGPREPGFAEAFSALLTALRLGDPAALARARRASEATGERFDTVLTTLGLIAEDDLATAYAAHAGLAVVEPEAVPLRPVDLGPVDPAFLKANRLLPLRRGGDALALAVVDPFLAEPVAALRYKLGLRIDTVLITPGDFEAGFAALYGEGPNRAATGPAPFGATPFGATPFGATPFGATPFGATPGPDANDLDVERLRDIANEAPVVRLVNQLIARAAERRASDIHVEPGRDAVAVRYRIDGVLQPETSVDTQLRAALTTRIKIMAKLDIAERRLPQDGRIKTVVRGVELDIRVATLPTAFGESIVMRLLDRTRVDLLLDRIGLSPPIHAGLRRLLARPNGIVLVTGPTGSGKTTTLYAALNQIDRPGLKIFTVEDPIEYQIPNVSQVQVQPQIGLDFPRALRSILRQDPDIVMIGEIRDLDTARIAIQAALTGHLVLSTLHTNDAVSAVTRLVDIGVEPYLLGATVAGVMAQRLVRRLCPACARPHPGAARIAADLGARGFACGPVDPAAIREAVGCEACRGTGYAGRLIVAELLDIDDDLRAGIGRDPSGTALAGIAAGKGHRGLFADGARKVLDGQTTLDEVLRVASAP</sequence>
<keyword evidence="2" id="KW-0547">Nucleotide-binding</keyword>
<keyword evidence="3" id="KW-0067">ATP-binding</keyword>
<dbReference type="Gene3D" id="3.40.50.300">
    <property type="entry name" value="P-loop containing nucleotide triphosphate hydrolases"/>
    <property type="match status" value="1"/>
</dbReference>